<keyword evidence="6" id="KW-1185">Reference proteome</keyword>
<comment type="caution">
    <text evidence="5">The sequence shown here is derived from an EMBL/GenBank/DDBJ whole genome shotgun (WGS) entry which is preliminary data.</text>
</comment>
<dbReference type="InterPro" id="IPR036388">
    <property type="entry name" value="WH-like_DNA-bd_sf"/>
</dbReference>
<dbReference type="PROSITE" id="PS01125">
    <property type="entry name" value="ROK"/>
    <property type="match status" value="1"/>
</dbReference>
<evidence type="ECO:0000256" key="2">
    <source>
        <dbReference type="ARBA" id="ARBA00006479"/>
    </source>
</evidence>
<dbReference type="InterPro" id="IPR049874">
    <property type="entry name" value="ROK_cs"/>
</dbReference>
<organism evidence="5 6">
    <name type="scientific">Suilimivivens aceti</name>
    <dbReference type="NCBI Taxonomy" id="2981774"/>
    <lineage>
        <taxon>Bacteria</taxon>
        <taxon>Bacillati</taxon>
        <taxon>Bacillota</taxon>
        <taxon>Clostridia</taxon>
        <taxon>Lachnospirales</taxon>
        <taxon>Lachnospiraceae</taxon>
        <taxon>Suilimivivens</taxon>
    </lineage>
</organism>
<dbReference type="Pfam" id="PF01047">
    <property type="entry name" value="MarR"/>
    <property type="match status" value="1"/>
</dbReference>
<dbReference type="Gene3D" id="1.10.10.10">
    <property type="entry name" value="Winged helix-like DNA-binding domain superfamily/Winged helix DNA-binding domain"/>
    <property type="match status" value="1"/>
</dbReference>
<dbReference type="SUPFAM" id="SSF53067">
    <property type="entry name" value="Actin-like ATPase domain"/>
    <property type="match status" value="1"/>
</dbReference>
<dbReference type="PANTHER" id="PTHR18964">
    <property type="entry name" value="ROK (REPRESSOR, ORF, KINASE) FAMILY"/>
    <property type="match status" value="1"/>
</dbReference>
<dbReference type="Gene3D" id="3.30.420.40">
    <property type="match status" value="2"/>
</dbReference>
<protein>
    <submittedName>
        <fullName evidence="5">ROK family transcriptional regulator</fullName>
    </submittedName>
</protein>
<dbReference type="InterPro" id="IPR036390">
    <property type="entry name" value="WH_DNA-bd_sf"/>
</dbReference>
<comment type="function">
    <text evidence="1">Transcriptional repressor of xylose-utilizing enzymes.</text>
</comment>
<evidence type="ECO:0000256" key="3">
    <source>
        <dbReference type="ARBA" id="ARBA00022629"/>
    </source>
</evidence>
<dbReference type="InterPro" id="IPR000600">
    <property type="entry name" value="ROK"/>
</dbReference>
<evidence type="ECO:0000313" key="5">
    <source>
        <dbReference type="EMBL" id="MCU6744201.1"/>
    </source>
</evidence>
<dbReference type="EMBL" id="JAOQKJ010000005">
    <property type="protein sequence ID" value="MCU6744201.1"/>
    <property type="molecule type" value="Genomic_DNA"/>
</dbReference>
<gene>
    <name evidence="5" type="ORF">OCV77_06785</name>
</gene>
<sequence length="403" mass="45251">MKNTTRVLKEANKYLIMQTILQYQPLTIEEIVRRTMVSRPTVLEVIKELQENNYIIKEGQVKSTGGRPADLILINAEACYAIGVDLEFAIHTARLAVTNAARKIVGSKEIHFEDDADAEMIMKSLIDEIDSMVRQTGISMDQLAGIGLGLPGNVDEPNGISIHIERIRNWDDIHVRDILEEKFHVPVYIKNDVHLLAEAEREKYMSSDIQDFLYIGLRSGIGSAIFYHGHALDGRQGNAGFIGHTTVNPEGPLCSCGRHGCLDAFASEIAMNKEYKARCIKAGTYIAEEERHRTVLDFIDKAEKGEEISCQILKQSAFYIGIAVANMIKTLEVTTVIIGGYPQIKDSEFIKEIKETARQYMMRGYENEIDIRVGSLKQEEYPLGACCHVLSNIFEKPKLSLKV</sequence>
<dbReference type="SUPFAM" id="SSF46785">
    <property type="entry name" value="Winged helix' DNA-binding domain"/>
    <property type="match status" value="1"/>
</dbReference>
<keyword evidence="3" id="KW-0119">Carbohydrate metabolism</keyword>
<feature type="domain" description="HTH marR-type" evidence="4">
    <location>
        <begin position="12"/>
        <end position="57"/>
    </location>
</feature>
<accession>A0ABT2T2F6</accession>
<comment type="similarity">
    <text evidence="2">Belongs to the ROK (NagC/XylR) family.</text>
</comment>
<dbReference type="InterPro" id="IPR043129">
    <property type="entry name" value="ATPase_NBD"/>
</dbReference>
<dbReference type="RefSeq" id="WP_262574205.1">
    <property type="nucleotide sequence ID" value="NZ_JAOQKJ010000005.1"/>
</dbReference>
<evidence type="ECO:0000259" key="4">
    <source>
        <dbReference type="Pfam" id="PF01047"/>
    </source>
</evidence>
<dbReference type="InterPro" id="IPR000835">
    <property type="entry name" value="HTH_MarR-typ"/>
</dbReference>
<reference evidence="5 6" key="1">
    <citation type="journal article" date="2021" name="ISME Commun">
        <title>Automated analysis of genomic sequences facilitates high-throughput and comprehensive description of bacteria.</title>
        <authorList>
            <person name="Hitch T.C.A."/>
        </authorList>
    </citation>
    <scope>NUCLEOTIDE SEQUENCE [LARGE SCALE GENOMIC DNA]</scope>
    <source>
        <strain evidence="5 6">Sanger_18</strain>
    </source>
</reference>
<dbReference type="Proteomes" id="UP001652432">
    <property type="component" value="Unassembled WGS sequence"/>
</dbReference>
<evidence type="ECO:0000256" key="1">
    <source>
        <dbReference type="ARBA" id="ARBA00002486"/>
    </source>
</evidence>
<dbReference type="Pfam" id="PF00480">
    <property type="entry name" value="ROK"/>
    <property type="match status" value="1"/>
</dbReference>
<proteinExistence type="inferred from homology"/>
<evidence type="ECO:0000313" key="6">
    <source>
        <dbReference type="Proteomes" id="UP001652432"/>
    </source>
</evidence>
<name>A0ABT2T2F6_9FIRM</name>
<dbReference type="PANTHER" id="PTHR18964:SF149">
    <property type="entry name" value="BIFUNCTIONAL UDP-N-ACETYLGLUCOSAMINE 2-EPIMERASE_N-ACETYLMANNOSAMINE KINASE"/>
    <property type="match status" value="1"/>
</dbReference>
<keyword evidence="3" id="KW-0859">Xylose metabolism</keyword>